<organism evidence="1 2">
    <name type="scientific">Aquamicrobium zhengzhouense</name>
    <dbReference type="NCBI Taxonomy" id="2781738"/>
    <lineage>
        <taxon>Bacteria</taxon>
        <taxon>Pseudomonadati</taxon>
        <taxon>Pseudomonadota</taxon>
        <taxon>Alphaproteobacteria</taxon>
        <taxon>Hyphomicrobiales</taxon>
        <taxon>Phyllobacteriaceae</taxon>
        <taxon>Aquamicrobium</taxon>
    </lineage>
</organism>
<dbReference type="Proteomes" id="UP000601789">
    <property type="component" value="Unassembled WGS sequence"/>
</dbReference>
<dbReference type="RefSeq" id="WP_198474895.1">
    <property type="nucleotide sequence ID" value="NZ_JADGMQ010000002.1"/>
</dbReference>
<proteinExistence type="predicted"/>
<gene>
    <name evidence="1" type="ORF">IOD40_04920</name>
</gene>
<dbReference type="Gene3D" id="1.10.238.160">
    <property type="match status" value="1"/>
</dbReference>
<accession>A0ABS0SBI6</accession>
<sequence length="59" mass="6603">MNAPRLIRLPELTSHLGIGKTKLYAMIKTGDFPAPVKIGKVSAWRADRVEKWVESLPKS</sequence>
<dbReference type="Pfam" id="PF05930">
    <property type="entry name" value="Phage_AlpA"/>
    <property type="match status" value="1"/>
</dbReference>
<name>A0ABS0SBI6_9HYPH</name>
<keyword evidence="2" id="KW-1185">Reference proteome</keyword>
<evidence type="ECO:0000313" key="2">
    <source>
        <dbReference type="Proteomes" id="UP000601789"/>
    </source>
</evidence>
<reference evidence="1 2" key="1">
    <citation type="submission" date="2020-10" db="EMBL/GenBank/DDBJ databases">
        <title>Aquamicrobium zhengzhouensis sp. nov., a exopolysaccharide producing bacterium isolated from farmland soil.</title>
        <authorList>
            <person name="Wang X."/>
        </authorList>
    </citation>
    <scope>NUCLEOTIDE SEQUENCE [LARGE SCALE GENOMIC DNA]</scope>
    <source>
        <strain evidence="2">cd-1</strain>
    </source>
</reference>
<dbReference type="InterPro" id="IPR010260">
    <property type="entry name" value="AlpA"/>
</dbReference>
<protein>
    <submittedName>
        <fullName evidence="1">AlpA family phage regulatory protein</fullName>
    </submittedName>
</protein>
<dbReference type="EMBL" id="JADGMQ010000002">
    <property type="protein sequence ID" value="MBI1620005.1"/>
    <property type="molecule type" value="Genomic_DNA"/>
</dbReference>
<comment type="caution">
    <text evidence="1">The sequence shown here is derived from an EMBL/GenBank/DDBJ whole genome shotgun (WGS) entry which is preliminary data.</text>
</comment>
<evidence type="ECO:0000313" key="1">
    <source>
        <dbReference type="EMBL" id="MBI1620005.1"/>
    </source>
</evidence>